<dbReference type="PRINTS" id="PR00344">
    <property type="entry name" value="BCTRLSENSOR"/>
</dbReference>
<dbReference type="InterPro" id="IPR019734">
    <property type="entry name" value="TPR_rpt"/>
</dbReference>
<evidence type="ECO:0000256" key="1">
    <source>
        <dbReference type="ARBA" id="ARBA00000085"/>
    </source>
</evidence>
<dbReference type="InterPro" id="IPR036097">
    <property type="entry name" value="HisK_dim/P_sf"/>
</dbReference>
<evidence type="ECO:0000256" key="7">
    <source>
        <dbReference type="SAM" id="SignalP"/>
    </source>
</evidence>
<dbReference type="InterPro" id="IPR003661">
    <property type="entry name" value="HisK_dim/P_dom"/>
</dbReference>
<evidence type="ECO:0000256" key="2">
    <source>
        <dbReference type="ARBA" id="ARBA00012438"/>
    </source>
</evidence>
<dbReference type="Gene3D" id="1.10.287.130">
    <property type="match status" value="1"/>
</dbReference>
<proteinExistence type="predicted"/>
<dbReference type="SUPFAM" id="SSF48452">
    <property type="entry name" value="TPR-like"/>
    <property type="match status" value="2"/>
</dbReference>
<dbReference type="PANTHER" id="PTHR43547">
    <property type="entry name" value="TWO-COMPONENT HISTIDINE KINASE"/>
    <property type="match status" value="1"/>
</dbReference>
<dbReference type="InterPro" id="IPR004358">
    <property type="entry name" value="Sig_transdc_His_kin-like_C"/>
</dbReference>
<feature type="transmembrane region" description="Helical" evidence="6">
    <location>
        <begin position="341"/>
        <end position="362"/>
    </location>
</feature>
<dbReference type="Gene3D" id="3.30.565.10">
    <property type="entry name" value="Histidine kinase-like ATPase, C-terminal domain"/>
    <property type="match status" value="1"/>
</dbReference>
<feature type="repeat" description="TPR" evidence="4">
    <location>
        <begin position="148"/>
        <end position="181"/>
    </location>
</feature>
<comment type="caution">
    <text evidence="9">The sequence shown here is derived from an EMBL/GenBank/DDBJ whole genome shotgun (WGS) entry which is preliminary data.</text>
</comment>
<keyword evidence="5" id="KW-0175">Coiled coil</keyword>
<feature type="chain" id="PRO_5046176438" description="histidine kinase" evidence="7">
    <location>
        <begin position="20"/>
        <end position="613"/>
    </location>
</feature>
<evidence type="ECO:0000313" key="10">
    <source>
        <dbReference type="Proteomes" id="UP000837932"/>
    </source>
</evidence>
<dbReference type="SUPFAM" id="SSF55874">
    <property type="entry name" value="ATPase domain of HSP90 chaperone/DNA topoisomerase II/histidine kinase"/>
    <property type="match status" value="1"/>
</dbReference>
<dbReference type="SMART" id="SM00388">
    <property type="entry name" value="HisKA"/>
    <property type="match status" value="1"/>
</dbReference>
<evidence type="ECO:0000313" key="9">
    <source>
        <dbReference type="EMBL" id="CAH0995710.1"/>
    </source>
</evidence>
<protein>
    <recommendedName>
        <fullName evidence="2">histidine kinase</fullName>
        <ecNumber evidence="2">2.7.13.3</ecNumber>
    </recommendedName>
</protein>
<gene>
    <name evidence="9" type="primary">sasA_8</name>
    <name evidence="9" type="ORF">EMA8858_01835</name>
</gene>
<evidence type="ECO:0000259" key="8">
    <source>
        <dbReference type="PROSITE" id="PS50109"/>
    </source>
</evidence>
<feature type="coiled-coil region" evidence="5">
    <location>
        <begin position="303"/>
        <end position="339"/>
    </location>
</feature>
<keyword evidence="6" id="KW-1133">Transmembrane helix</keyword>
<keyword evidence="7" id="KW-0732">Signal</keyword>
<dbReference type="PROSITE" id="PS50005">
    <property type="entry name" value="TPR"/>
    <property type="match status" value="1"/>
</dbReference>
<dbReference type="GO" id="GO:0016740">
    <property type="term" value="F:transferase activity"/>
    <property type="evidence" value="ECO:0007669"/>
    <property type="project" value="UniProtKB-KW"/>
</dbReference>
<dbReference type="SUPFAM" id="SSF47384">
    <property type="entry name" value="Homodimeric domain of signal transducing histidine kinase"/>
    <property type="match status" value="1"/>
</dbReference>
<dbReference type="RefSeq" id="WP_238806254.1">
    <property type="nucleotide sequence ID" value="NZ_CAKLPY010000001.1"/>
</dbReference>
<dbReference type="Pfam" id="PF02518">
    <property type="entry name" value="HATPase_c"/>
    <property type="match status" value="1"/>
</dbReference>
<keyword evidence="3" id="KW-0597">Phosphoprotein</keyword>
<reference evidence="9" key="1">
    <citation type="submission" date="2021-12" db="EMBL/GenBank/DDBJ databases">
        <authorList>
            <person name="Rodrigo-Torres L."/>
            <person name="Arahal R. D."/>
            <person name="Lucena T."/>
        </authorList>
    </citation>
    <scope>NUCLEOTIDE SEQUENCE</scope>
    <source>
        <strain evidence="9">CECT 8858</strain>
    </source>
</reference>
<dbReference type="InterPro" id="IPR005467">
    <property type="entry name" value="His_kinase_dom"/>
</dbReference>
<evidence type="ECO:0000256" key="4">
    <source>
        <dbReference type="PROSITE-ProRule" id="PRU00339"/>
    </source>
</evidence>
<dbReference type="SMART" id="SM00387">
    <property type="entry name" value="HATPase_c"/>
    <property type="match status" value="1"/>
</dbReference>
<dbReference type="InterPro" id="IPR011990">
    <property type="entry name" value="TPR-like_helical_dom_sf"/>
</dbReference>
<dbReference type="EC" id="2.7.13.3" evidence="2"/>
<accession>A0ABM9APJ6</accession>
<evidence type="ECO:0000256" key="5">
    <source>
        <dbReference type="SAM" id="Coils"/>
    </source>
</evidence>
<name>A0ABM9APJ6_9BACT</name>
<keyword evidence="6" id="KW-0472">Membrane</keyword>
<dbReference type="Proteomes" id="UP000837932">
    <property type="component" value="Unassembled WGS sequence"/>
</dbReference>
<comment type="catalytic activity">
    <reaction evidence="1">
        <text>ATP + protein L-histidine = ADP + protein N-phospho-L-histidine.</text>
        <dbReference type="EC" id="2.7.13.3"/>
    </reaction>
</comment>
<dbReference type="SMART" id="SM00028">
    <property type="entry name" value="TPR"/>
    <property type="match status" value="4"/>
</dbReference>
<organism evidence="9 10">
    <name type="scientific">Emticicia aquatica</name>
    <dbReference type="NCBI Taxonomy" id="1681835"/>
    <lineage>
        <taxon>Bacteria</taxon>
        <taxon>Pseudomonadati</taxon>
        <taxon>Bacteroidota</taxon>
        <taxon>Cytophagia</taxon>
        <taxon>Cytophagales</taxon>
        <taxon>Leadbetterellaceae</taxon>
        <taxon>Emticicia</taxon>
    </lineage>
</organism>
<sequence length="613" mass="69973">MKTLIKVALLLIVQLSTFAQKTAEQINKLCLQVIQYDESQLDSMRFYANQIEKDSRAINYTLGICYGYRLRGLANELEGKFQEASKDYIYGLKISEEKKDLEAKLLMLSDLGSLKVSTKQYDKAKGYFSEALIIAQSLIPKPKPKRLSSFYQNLGICYRNLHQIDSALINYKKSLEIKKQIGDSAGIANLGINLSALLVNQKKYQEAKTYLDFNIAYHTKVNAVDDLWNDYLNLAGIYIPLKQYEKAKKLIDNALIIAQKLKSKSKIADTYRDYSTYYQEINDYKNAYEYVQKYHSLENELLNTETNNAISELEEKYQSEKKTQENKLLNTELQTQKQQKLIWIILSLAIGLFGFTVAYSWWQNRKKNIILTQQNDFIQSQNKKLAELNQEKNHLISVVSHDLGSPFSTIKLWGSILFKNPNLDDDAKEATENINKMATYGQNMVKKILQIEKAETNEHTLNLTEIELVGFTNTILEGFKPALDGKEISINFEASKPQISVLSDTFYLNRILENVISNALKYSYRNSEVSISINEGKEDVCISVKDYGVGIDEEGKKNLFSKFSQISSKPTENEDSMGLGLHIVKRLVDELGGNITCESEVNKGSTFTVFLKK</sequence>
<dbReference type="PANTHER" id="PTHR43547:SF2">
    <property type="entry name" value="HYBRID SIGNAL TRANSDUCTION HISTIDINE KINASE C"/>
    <property type="match status" value="1"/>
</dbReference>
<dbReference type="InterPro" id="IPR003594">
    <property type="entry name" value="HATPase_dom"/>
</dbReference>
<feature type="coiled-coil region" evidence="5">
    <location>
        <begin position="371"/>
        <end position="398"/>
    </location>
</feature>
<dbReference type="Gene3D" id="1.25.40.10">
    <property type="entry name" value="Tetratricopeptide repeat domain"/>
    <property type="match status" value="2"/>
</dbReference>
<keyword evidence="9" id="KW-0808">Transferase</keyword>
<dbReference type="Pfam" id="PF13181">
    <property type="entry name" value="TPR_8"/>
    <property type="match status" value="1"/>
</dbReference>
<dbReference type="InterPro" id="IPR036890">
    <property type="entry name" value="HATPase_C_sf"/>
</dbReference>
<feature type="signal peptide" evidence="7">
    <location>
        <begin position="1"/>
        <end position="19"/>
    </location>
</feature>
<evidence type="ECO:0000256" key="6">
    <source>
        <dbReference type="SAM" id="Phobius"/>
    </source>
</evidence>
<dbReference type="Pfam" id="PF00512">
    <property type="entry name" value="HisKA"/>
    <property type="match status" value="1"/>
</dbReference>
<keyword evidence="10" id="KW-1185">Reference proteome</keyword>
<feature type="domain" description="Histidine kinase" evidence="8">
    <location>
        <begin position="398"/>
        <end position="613"/>
    </location>
</feature>
<evidence type="ECO:0000256" key="3">
    <source>
        <dbReference type="ARBA" id="ARBA00022553"/>
    </source>
</evidence>
<keyword evidence="4" id="KW-0802">TPR repeat</keyword>
<dbReference type="EMBL" id="CAKLPY010000001">
    <property type="protein sequence ID" value="CAH0995710.1"/>
    <property type="molecule type" value="Genomic_DNA"/>
</dbReference>
<dbReference type="Pfam" id="PF13424">
    <property type="entry name" value="TPR_12"/>
    <property type="match status" value="1"/>
</dbReference>
<keyword evidence="6" id="KW-0812">Transmembrane</keyword>
<dbReference type="PROSITE" id="PS50109">
    <property type="entry name" value="HIS_KIN"/>
    <property type="match status" value="1"/>
</dbReference>